<dbReference type="AlphaFoldDB" id="E9SGF2"/>
<organism evidence="1 2">
    <name type="scientific">Ruminococcus albus 8</name>
    <dbReference type="NCBI Taxonomy" id="246199"/>
    <lineage>
        <taxon>Bacteria</taxon>
        <taxon>Bacillati</taxon>
        <taxon>Bacillota</taxon>
        <taxon>Clostridia</taxon>
        <taxon>Eubacteriales</taxon>
        <taxon>Oscillospiraceae</taxon>
        <taxon>Ruminococcus</taxon>
    </lineage>
</organism>
<dbReference type="InterPro" id="IPR025591">
    <property type="entry name" value="RloB"/>
</dbReference>
<comment type="caution">
    <text evidence="1">The sequence shown here is derived from an EMBL/GenBank/DDBJ whole genome shotgun (WGS) entry which is preliminary data.</text>
</comment>
<accession>E9SGF2</accession>
<dbReference type="Proteomes" id="UP000004259">
    <property type="component" value="Unassembled WGS sequence"/>
</dbReference>
<evidence type="ECO:0000313" key="1">
    <source>
        <dbReference type="EMBL" id="EGC01686.1"/>
    </source>
</evidence>
<name>E9SGF2_RUMAL</name>
<evidence type="ECO:0008006" key="3">
    <source>
        <dbReference type="Google" id="ProtNLM"/>
    </source>
</evidence>
<protein>
    <recommendedName>
        <fullName evidence="3">RloB-like protein</fullName>
    </recommendedName>
</protein>
<dbReference type="STRING" id="246199.CUS_6371"/>
<dbReference type="EMBL" id="ADKM02000123">
    <property type="protein sequence ID" value="EGC01686.1"/>
    <property type="molecule type" value="Genomic_DNA"/>
</dbReference>
<dbReference type="eggNOG" id="ENOG502Z7XF">
    <property type="taxonomic scope" value="Bacteria"/>
</dbReference>
<sequence>MTERKETRQYTLTVEGETEKMYFEWLQKEINTSENARYKVKINASIQQFPLSYIKKLNTKSTPSVVHICDVEGKSAEDIEKFHNVLSQLKEAKEQKHVEYRLGYTNLTFELWMILHKKECNSPFSDRSQYLAPINSAYNEKFNSLKSYKEERNFKRCLSKLSLSDVKDAVRRAEKITRNNKEIGNPQKSYKGFRYYQDNPSLSIWKIVEEILTECIQ</sequence>
<dbReference type="OrthoDB" id="2080274at2"/>
<dbReference type="Pfam" id="PF13707">
    <property type="entry name" value="RloB"/>
    <property type="match status" value="1"/>
</dbReference>
<keyword evidence="2" id="KW-1185">Reference proteome</keyword>
<reference evidence="1 2" key="1">
    <citation type="submission" date="2011-02" db="EMBL/GenBank/DDBJ databases">
        <authorList>
            <person name="Nelson K.E."/>
            <person name="Sutton G."/>
            <person name="Torralba M."/>
            <person name="Durkin S."/>
            <person name="Harkins D."/>
            <person name="Montgomery R."/>
            <person name="Ziemer C."/>
            <person name="Klaassens E."/>
            <person name="Ocuiv P."/>
            <person name="Morrison M."/>
        </authorList>
    </citation>
    <scope>NUCLEOTIDE SEQUENCE [LARGE SCALE GENOMIC DNA]</scope>
    <source>
        <strain evidence="1 2">8</strain>
    </source>
</reference>
<dbReference type="RefSeq" id="WP_002852543.1">
    <property type="nucleotide sequence ID" value="NZ_ADKM02000123.1"/>
</dbReference>
<evidence type="ECO:0000313" key="2">
    <source>
        <dbReference type="Proteomes" id="UP000004259"/>
    </source>
</evidence>
<gene>
    <name evidence="1" type="ORF">CUS_6371</name>
</gene>
<proteinExistence type="predicted"/>